<name>A0A377G7Z5_9GAMM</name>
<gene>
    <name evidence="1" type="ORF">NCTC11370_00997</name>
</gene>
<sequence length="420" mass="47852">MFLKKFPENLLIKKIKISGPFISVYVPEDELENFQQKYHGLIKRYSVLSIGEGLMHDYAHYTHNKNLSFFTGKKSDEKNEHFHFILPAIANEANLNTFLSFFDDKDLSYEQKQALLKEFREYSTTPSLKTSLEQINSYKYTLSALLYEDPYLTKIMPLFSEFVRKLEPYLGDNPDEPVNIDPSIKLKVGGHQVSARDADLNLTLFINHIEILSSLSDIIEKLEKQGKEAVSSDTINKLNQLFESASKKPLPNFSAAPYLFNEMVAHFPFLDGNLNNLYLMLKQQLESTLETDQLVFNPQVINLPSEDIAYTQAIFFLSKQGNIGLQIMDTMARLQEGKKSLNPYWINSGSKLQGIVNAVLSLEKTGDDLKQMALDPHSELYLALNKQRLLPLTFLGSFAVNKSKTLIKVEDEITHSPTCS</sequence>
<evidence type="ECO:0000313" key="1">
    <source>
        <dbReference type="EMBL" id="STO20936.1"/>
    </source>
</evidence>
<evidence type="ECO:0000313" key="2">
    <source>
        <dbReference type="Proteomes" id="UP000254554"/>
    </source>
</evidence>
<accession>A0A377G7Z5</accession>
<reference evidence="1 2" key="1">
    <citation type="submission" date="2018-06" db="EMBL/GenBank/DDBJ databases">
        <authorList>
            <consortium name="Pathogen Informatics"/>
            <person name="Doyle S."/>
        </authorList>
    </citation>
    <scope>NUCLEOTIDE SEQUENCE [LARGE SCALE GENOMIC DNA]</scope>
    <source>
        <strain evidence="1 2">NCTC11370</strain>
    </source>
</reference>
<organism evidence="1 2">
    <name type="scientific">Fluoribacter dumoffii</name>
    <dbReference type="NCBI Taxonomy" id="463"/>
    <lineage>
        <taxon>Bacteria</taxon>
        <taxon>Pseudomonadati</taxon>
        <taxon>Pseudomonadota</taxon>
        <taxon>Gammaproteobacteria</taxon>
        <taxon>Legionellales</taxon>
        <taxon>Legionellaceae</taxon>
        <taxon>Fluoribacter</taxon>
    </lineage>
</organism>
<dbReference type="Proteomes" id="UP000254554">
    <property type="component" value="Unassembled WGS sequence"/>
</dbReference>
<keyword evidence="2" id="KW-1185">Reference proteome</keyword>
<dbReference type="AlphaFoldDB" id="A0A377G7Z5"/>
<dbReference type="RefSeq" id="WP_010653221.1">
    <property type="nucleotide sequence ID" value="NZ_JAPHOO010000001.1"/>
</dbReference>
<dbReference type="GeneID" id="93292396"/>
<proteinExistence type="predicted"/>
<dbReference type="EMBL" id="UGGT01000001">
    <property type="protein sequence ID" value="STO20936.1"/>
    <property type="molecule type" value="Genomic_DNA"/>
</dbReference>
<protein>
    <submittedName>
        <fullName evidence="1">Uncharacterized protein</fullName>
    </submittedName>
</protein>
<dbReference type="OrthoDB" id="5652468at2"/>